<dbReference type="AlphaFoldDB" id="A0ABD5DZH1"/>
<dbReference type="Pfam" id="PF01011">
    <property type="entry name" value="PQQ"/>
    <property type="match status" value="1"/>
</dbReference>
<name>A0ABD5DZH1_ACIBA</name>
<dbReference type="SUPFAM" id="SSF50998">
    <property type="entry name" value="Quinoprotein alcohol dehydrogenase-like"/>
    <property type="match status" value="1"/>
</dbReference>
<comment type="caution">
    <text evidence="2">The sequence shown here is derived from an EMBL/GenBank/DDBJ whole genome shotgun (WGS) entry which is preliminary data.</text>
</comment>
<dbReference type="InterPro" id="IPR002372">
    <property type="entry name" value="PQQ_rpt_dom"/>
</dbReference>
<evidence type="ECO:0000259" key="1">
    <source>
        <dbReference type="Pfam" id="PF01011"/>
    </source>
</evidence>
<gene>
    <name evidence="2" type="ORF">FPK63_25555</name>
</gene>
<protein>
    <submittedName>
        <fullName evidence="2">PQQ-binding-like beta-propeller repeat protein</fullName>
    </submittedName>
</protein>
<evidence type="ECO:0000313" key="2">
    <source>
        <dbReference type="EMBL" id="MDR8434403.1"/>
    </source>
</evidence>
<feature type="domain" description="Pyrrolo-quinoline quinone repeat" evidence="1">
    <location>
        <begin position="1"/>
        <end position="82"/>
    </location>
</feature>
<sequence length="82" mass="9046">LFLCTAHQRLFALDAATGKEKWHFDPQLNADPSFQHVTCRGVSYHEAKADNAPADVVADCPRRIILPVNDGRLFAVNADNGK</sequence>
<dbReference type="InterPro" id="IPR011047">
    <property type="entry name" value="Quinoprotein_ADH-like_sf"/>
</dbReference>
<dbReference type="Gene3D" id="2.140.10.10">
    <property type="entry name" value="Quinoprotein alcohol dehydrogenase-like superfamily"/>
    <property type="match status" value="1"/>
</dbReference>
<feature type="non-terminal residue" evidence="2">
    <location>
        <position position="82"/>
    </location>
</feature>
<accession>A0ABD5DZH1</accession>
<dbReference type="EMBL" id="VMAF01001383">
    <property type="protein sequence ID" value="MDR8434403.1"/>
    <property type="molecule type" value="Genomic_DNA"/>
</dbReference>
<organism evidence="2">
    <name type="scientific">Acinetobacter baumannii</name>
    <dbReference type="NCBI Taxonomy" id="470"/>
    <lineage>
        <taxon>Bacteria</taxon>
        <taxon>Pseudomonadati</taxon>
        <taxon>Pseudomonadota</taxon>
        <taxon>Gammaproteobacteria</taxon>
        <taxon>Moraxellales</taxon>
        <taxon>Moraxellaceae</taxon>
        <taxon>Acinetobacter</taxon>
        <taxon>Acinetobacter calcoaceticus/baumannii complex</taxon>
    </lineage>
</organism>
<reference evidence="2" key="1">
    <citation type="submission" date="2019-07" db="EMBL/GenBank/DDBJ databases">
        <title>Biological characteristics of mucoid Acinetobacter baumannii from a general hospital in China.</title>
        <authorList>
            <person name="Hua X."/>
            <person name="Yu Y."/>
        </authorList>
    </citation>
    <scope>NUCLEOTIDE SEQUENCE</scope>
    <source>
        <strain evidence="2">N8</strain>
    </source>
</reference>
<proteinExistence type="predicted"/>
<feature type="non-terminal residue" evidence="2">
    <location>
        <position position="1"/>
    </location>
</feature>